<dbReference type="RefSeq" id="WP_067578047.1">
    <property type="nucleotide sequence ID" value="NZ_JABMCZ010000003.1"/>
</dbReference>
<dbReference type="PANTHER" id="PTHR32494">
    <property type="entry name" value="ALLANTOATE DEIMINASE-RELATED"/>
    <property type="match status" value="1"/>
</dbReference>
<keyword evidence="4 7" id="KW-0479">Metal-binding</keyword>
<dbReference type="GO" id="GO:0016813">
    <property type="term" value="F:hydrolase activity, acting on carbon-nitrogen (but not peptide) bonds, in linear amidines"/>
    <property type="evidence" value="ECO:0007669"/>
    <property type="project" value="InterPro"/>
</dbReference>
<feature type="binding site" evidence="7">
    <location>
        <position position="127"/>
    </location>
    <ligand>
        <name>Zn(2+)</name>
        <dbReference type="ChEBI" id="CHEBI:29105"/>
        <label>2</label>
    </ligand>
</feature>
<evidence type="ECO:0000313" key="10">
    <source>
        <dbReference type="EMBL" id="KZM69930.1"/>
    </source>
</evidence>
<dbReference type="Gene3D" id="3.40.630.10">
    <property type="entry name" value="Zn peptidases"/>
    <property type="match status" value="2"/>
</dbReference>
<dbReference type="OrthoDB" id="9808195at2"/>
<evidence type="ECO:0000256" key="5">
    <source>
        <dbReference type="ARBA" id="ARBA00022801"/>
    </source>
</evidence>
<dbReference type="SUPFAM" id="SSF55031">
    <property type="entry name" value="Bacterial exopeptidase dimerisation domain"/>
    <property type="match status" value="1"/>
</dbReference>
<sequence length="387" mass="40291">MAPPQISSRRLLLDLAELATFGRRPDGGIDRVAGSAADLASRVWLRERIEASGLFGWTDATGNVFGRRADGGGPWLLAGSHTDTVPGGGYLDGAYGVIAALEVLRALHEADHPAANTLEIVSFWDEEGALATSAGGLVGSTALCAGDHIDDITGYLELHIEQGPRMEAAGLELAAVSGIVGVARYSVIVQGVANHGGTTPMLGRADAGQAAVKAAARIIDLVTAVDPDMVANLGYIEFQPGAPNVIPGRAEFVVEFRAGAEQTLVTARDRLEQLVRHCAEAENCSATVERISYKPVACFDPALCDAVEGSLRAVAPAVGRLLSYAGHDASVLSRHVPTAMIFVPSAGGISHAPAEYTPEPLLVQGAQALLRSVLAVHANALAIRQHQ</sequence>
<keyword evidence="5" id="KW-0378">Hydrolase</keyword>
<feature type="binding site" evidence="7">
    <location>
        <position position="159"/>
    </location>
    <ligand>
        <name>Zn(2+)</name>
        <dbReference type="ChEBI" id="CHEBI:29105"/>
        <label>1</label>
    </ligand>
</feature>
<dbReference type="InterPro" id="IPR036264">
    <property type="entry name" value="Bact_exopeptidase_dim_dom"/>
</dbReference>
<dbReference type="InterPro" id="IPR011650">
    <property type="entry name" value="Peptidase_M20_dimer"/>
</dbReference>
<dbReference type="InterPro" id="IPR010158">
    <property type="entry name" value="Amidase_Cbmase"/>
</dbReference>
<dbReference type="Gene3D" id="3.30.70.360">
    <property type="match status" value="1"/>
</dbReference>
<gene>
    <name evidence="10" type="ORF">AWN90_04810</name>
</gene>
<evidence type="ECO:0000256" key="3">
    <source>
        <dbReference type="ARBA" id="ARBA00011738"/>
    </source>
</evidence>
<feature type="binding site" evidence="8">
    <location>
        <position position="257"/>
    </location>
    <ligand>
        <name>allantoate</name>
        <dbReference type="ChEBI" id="CHEBI:17536"/>
    </ligand>
</feature>
<feature type="binding site" evidence="7">
    <location>
        <position position="92"/>
    </location>
    <ligand>
        <name>Zn(2+)</name>
        <dbReference type="ChEBI" id="CHEBI:29105"/>
        <label>2</label>
    </ligand>
</feature>
<dbReference type="AlphaFoldDB" id="A0A164J0V2"/>
<evidence type="ECO:0000256" key="8">
    <source>
        <dbReference type="PIRSR" id="PIRSR001235-2"/>
    </source>
</evidence>
<dbReference type="Proteomes" id="UP000076512">
    <property type="component" value="Unassembled WGS sequence"/>
</dbReference>
<dbReference type="GO" id="GO:0046872">
    <property type="term" value="F:metal ion binding"/>
    <property type="evidence" value="ECO:0007669"/>
    <property type="project" value="UniProtKB-KW"/>
</dbReference>
<evidence type="ECO:0000313" key="11">
    <source>
        <dbReference type="Proteomes" id="UP000076512"/>
    </source>
</evidence>
<dbReference type="Pfam" id="PF07687">
    <property type="entry name" value="M20_dimer"/>
    <property type="match status" value="1"/>
</dbReference>
<dbReference type="PIRSF" id="PIRSF001235">
    <property type="entry name" value="Amidase_carbamoylase"/>
    <property type="match status" value="1"/>
</dbReference>
<evidence type="ECO:0000256" key="6">
    <source>
        <dbReference type="ARBA" id="ARBA00023211"/>
    </source>
</evidence>
<evidence type="ECO:0000256" key="7">
    <source>
        <dbReference type="PIRSR" id="PIRSR001235-1"/>
    </source>
</evidence>
<evidence type="ECO:0000256" key="1">
    <source>
        <dbReference type="ARBA" id="ARBA00001936"/>
    </source>
</evidence>
<organism evidence="10 11">
    <name type="scientific">Nocardia terpenica</name>
    <dbReference type="NCBI Taxonomy" id="455432"/>
    <lineage>
        <taxon>Bacteria</taxon>
        <taxon>Bacillati</taxon>
        <taxon>Actinomycetota</taxon>
        <taxon>Actinomycetes</taxon>
        <taxon>Mycobacteriales</taxon>
        <taxon>Nocardiaceae</taxon>
        <taxon>Nocardia</taxon>
    </lineage>
</organism>
<feature type="binding site" evidence="7">
    <location>
        <position position="81"/>
    </location>
    <ligand>
        <name>Zn(2+)</name>
        <dbReference type="ChEBI" id="CHEBI:29105"/>
        <label>1</label>
    </ligand>
</feature>
<dbReference type="EMBL" id="LWGR01000016">
    <property type="protein sequence ID" value="KZM69930.1"/>
    <property type="molecule type" value="Genomic_DNA"/>
</dbReference>
<evidence type="ECO:0000256" key="2">
    <source>
        <dbReference type="ARBA" id="ARBA00006153"/>
    </source>
</evidence>
<name>A0A164J0V2_9NOCA</name>
<keyword evidence="6" id="KW-0464">Manganese</keyword>
<protein>
    <recommendedName>
        <fullName evidence="9">Peptidase M20 dimerisation domain-containing protein</fullName>
    </recommendedName>
</protein>
<dbReference type="STRING" id="455432.AWN90_04810"/>
<dbReference type="SUPFAM" id="SSF53187">
    <property type="entry name" value="Zn-dependent exopeptidases"/>
    <property type="match status" value="1"/>
</dbReference>
<comment type="caution">
    <text evidence="10">The sequence shown here is derived from an EMBL/GenBank/DDBJ whole genome shotgun (WGS) entry which is preliminary data.</text>
</comment>
<feature type="domain" description="Peptidase M20 dimerisation" evidence="9">
    <location>
        <begin position="180"/>
        <end position="277"/>
    </location>
</feature>
<keyword evidence="11" id="KW-1185">Reference proteome</keyword>
<proteinExistence type="inferred from homology"/>
<accession>A0A164J0V2</accession>
<feature type="binding site" evidence="8">
    <location>
        <position position="184"/>
    </location>
    <ligand>
        <name>allantoate</name>
        <dbReference type="ChEBI" id="CHEBI:17536"/>
    </ligand>
</feature>
<comment type="similarity">
    <text evidence="2">Belongs to the peptidase M20 family.</text>
</comment>
<dbReference type="PANTHER" id="PTHR32494:SF19">
    <property type="entry name" value="ALLANTOATE DEIMINASE-RELATED"/>
    <property type="match status" value="1"/>
</dbReference>
<evidence type="ECO:0000256" key="4">
    <source>
        <dbReference type="ARBA" id="ARBA00022723"/>
    </source>
</evidence>
<reference evidence="10 11" key="1">
    <citation type="submission" date="2016-04" db="EMBL/GenBank/DDBJ databases">
        <authorList>
            <person name="Evans L.H."/>
            <person name="Alamgir A."/>
            <person name="Owens N."/>
            <person name="Weber N.D."/>
            <person name="Virtaneva K."/>
            <person name="Barbian K."/>
            <person name="Babar A."/>
            <person name="Rosenke K."/>
        </authorList>
    </citation>
    <scope>NUCLEOTIDE SEQUENCE [LARGE SCALE GENOMIC DNA]</scope>
    <source>
        <strain evidence="10 11">IFM 0406</strain>
    </source>
</reference>
<feature type="binding site" evidence="7">
    <location>
        <position position="92"/>
    </location>
    <ligand>
        <name>Zn(2+)</name>
        <dbReference type="ChEBI" id="CHEBI:29105"/>
        <label>1</label>
    </ligand>
</feature>
<feature type="binding site" evidence="7">
    <location>
        <position position="351"/>
    </location>
    <ligand>
        <name>Zn(2+)</name>
        <dbReference type="ChEBI" id="CHEBI:29105"/>
        <label>2</label>
    </ligand>
</feature>
<keyword evidence="7" id="KW-0862">Zinc</keyword>
<comment type="cofactor">
    <cofactor evidence="1">
        <name>Mn(2+)</name>
        <dbReference type="ChEBI" id="CHEBI:29035"/>
    </cofactor>
</comment>
<comment type="cofactor">
    <cofactor evidence="7">
        <name>Zn(2+)</name>
        <dbReference type="ChEBI" id="CHEBI:29105"/>
    </cofactor>
    <text evidence="7">Binds 2 Zn(2+) ions per subunit.</text>
</comment>
<feature type="binding site" evidence="8">
    <location>
        <position position="244"/>
    </location>
    <ligand>
        <name>allantoate</name>
        <dbReference type="ChEBI" id="CHEBI:17536"/>
    </ligand>
</feature>
<comment type="subunit">
    <text evidence="3">Homodimer.</text>
</comment>
<dbReference type="Pfam" id="PF01546">
    <property type="entry name" value="Peptidase_M20"/>
    <property type="match status" value="1"/>
</dbReference>
<evidence type="ECO:0000259" key="9">
    <source>
        <dbReference type="Pfam" id="PF07687"/>
    </source>
</evidence>
<dbReference type="InterPro" id="IPR002933">
    <property type="entry name" value="Peptidase_M20"/>
</dbReference>